<dbReference type="Pfam" id="PF02126">
    <property type="entry name" value="PTE"/>
    <property type="match status" value="1"/>
</dbReference>
<dbReference type="PANTHER" id="PTHR10819">
    <property type="entry name" value="PHOSPHOTRIESTERASE-RELATED"/>
    <property type="match status" value="1"/>
</dbReference>
<keyword evidence="2 4" id="KW-0378">Hydrolase</keyword>
<proteinExistence type="inferred from homology"/>
<keyword evidence="5" id="KW-1185">Reference proteome</keyword>
<dbReference type="PIRSF" id="PIRSF016839">
    <property type="entry name" value="PhP"/>
    <property type="match status" value="1"/>
</dbReference>
<evidence type="ECO:0000256" key="2">
    <source>
        <dbReference type="ARBA" id="ARBA00022801"/>
    </source>
</evidence>
<dbReference type="PROSITE" id="PS51347">
    <property type="entry name" value="PHOSPHOTRIESTERASE_2"/>
    <property type="match status" value="1"/>
</dbReference>
<gene>
    <name evidence="4" type="ORF">HGO97_000410</name>
</gene>
<reference evidence="4 5" key="1">
    <citation type="submission" date="2021-06" db="EMBL/GenBank/DDBJ databases">
        <title>Faecalicatena sp. nov. isolated from porcine feces.</title>
        <authorList>
            <person name="Oh B.S."/>
            <person name="Lee J.H."/>
        </authorList>
    </citation>
    <scope>NUCLEOTIDE SEQUENCE [LARGE SCALE GENOMIC DNA]</scope>
    <source>
        <strain evidence="4 5">AGMB00832</strain>
    </source>
</reference>
<evidence type="ECO:0000313" key="5">
    <source>
        <dbReference type="Proteomes" id="UP000723714"/>
    </source>
</evidence>
<sequence>MGYIETVTGRVEEENIGHCQPHEHVYITQTPALLTNPELRLNNLAASIKELQMYKKAGGNTLVDANPLATGRDALALKSASEVSGVQVIACTGYHIPIFYREDHWIWSTPEEELEELFVRELTEGMFLGGCYGWPSYQTDIRAGLVKAMLTNEGVSGRTEVLLKAAGRAAAKTGTSLMLHTEYGKGALEAIQLLKEQGLKENRILICHVDRQVEELSIHEEIAASGVFMEYDTITLFEFHDNESEIRMLRHMIDKGYLDQILISTDPTADRLKNYEGRCGMDYILTTFIPALKKQGFTDQEIIQITQENPKKALCR</sequence>
<comment type="caution">
    <text evidence="4">The sequence shown here is derived from an EMBL/GenBank/DDBJ whole genome shotgun (WGS) entry which is preliminary data.</text>
</comment>
<accession>A0ABS6CYQ3</accession>
<organism evidence="4 5">
    <name type="scientific">Faecalicatena faecalis</name>
    <dbReference type="NCBI Taxonomy" id="2726362"/>
    <lineage>
        <taxon>Bacteria</taxon>
        <taxon>Bacillati</taxon>
        <taxon>Bacillota</taxon>
        <taxon>Clostridia</taxon>
        <taxon>Lachnospirales</taxon>
        <taxon>Lachnospiraceae</taxon>
        <taxon>Faecalicatena</taxon>
    </lineage>
</organism>
<evidence type="ECO:0000313" key="4">
    <source>
        <dbReference type="EMBL" id="MBU3874281.1"/>
    </source>
</evidence>
<evidence type="ECO:0000256" key="1">
    <source>
        <dbReference type="ARBA" id="ARBA00022723"/>
    </source>
</evidence>
<dbReference type="Proteomes" id="UP000723714">
    <property type="component" value="Unassembled WGS sequence"/>
</dbReference>
<keyword evidence="1" id="KW-0479">Metal-binding</keyword>
<dbReference type="EMBL" id="JABACJ020000001">
    <property type="protein sequence ID" value="MBU3874281.1"/>
    <property type="molecule type" value="Genomic_DNA"/>
</dbReference>
<dbReference type="InterPro" id="IPR001559">
    <property type="entry name" value="Phosphotriesterase"/>
</dbReference>
<name>A0ABS6CYQ3_9FIRM</name>
<comment type="similarity">
    <text evidence="3">Belongs to the metallo-dependent hydrolases superfamily. Phosphotriesterase family.</text>
</comment>
<dbReference type="PANTHER" id="PTHR10819:SF3">
    <property type="entry name" value="PHOSPHOTRIESTERASE-RELATED PROTEIN"/>
    <property type="match status" value="1"/>
</dbReference>
<protein>
    <submittedName>
        <fullName evidence="4">TatD family hydrolase</fullName>
    </submittedName>
</protein>
<evidence type="ECO:0000256" key="3">
    <source>
        <dbReference type="PROSITE-ProRule" id="PRU00679"/>
    </source>
</evidence>
<feature type="modified residue" description="N6-carboxylysine" evidence="3">
    <location>
        <position position="147"/>
    </location>
</feature>
<dbReference type="RefSeq" id="WP_216238345.1">
    <property type="nucleotide sequence ID" value="NZ_JABACJ020000001.1"/>
</dbReference>
<dbReference type="GO" id="GO:0016787">
    <property type="term" value="F:hydrolase activity"/>
    <property type="evidence" value="ECO:0007669"/>
    <property type="project" value="UniProtKB-KW"/>
</dbReference>